<organism evidence="5 6">
    <name type="scientific">Janibacter terrae</name>
    <dbReference type="NCBI Taxonomy" id="103817"/>
    <lineage>
        <taxon>Bacteria</taxon>
        <taxon>Bacillati</taxon>
        <taxon>Actinomycetota</taxon>
        <taxon>Actinomycetes</taxon>
        <taxon>Micrococcales</taxon>
        <taxon>Intrasporangiaceae</taxon>
        <taxon>Janibacter</taxon>
    </lineage>
</organism>
<feature type="domain" description="Putative zinc-finger" evidence="4">
    <location>
        <begin position="10"/>
        <end position="35"/>
    </location>
</feature>
<dbReference type="Gene3D" id="1.10.10.1320">
    <property type="entry name" value="Anti-sigma factor, zinc-finger domain"/>
    <property type="match status" value="1"/>
</dbReference>
<evidence type="ECO:0000256" key="3">
    <source>
        <dbReference type="SAM" id="Phobius"/>
    </source>
</evidence>
<dbReference type="Pfam" id="PF13490">
    <property type="entry name" value="zf-HC2"/>
    <property type="match status" value="1"/>
</dbReference>
<proteinExistence type="predicted"/>
<feature type="transmembrane region" description="Helical" evidence="3">
    <location>
        <begin position="84"/>
        <end position="108"/>
    </location>
</feature>
<keyword evidence="3" id="KW-1133">Transmembrane helix</keyword>
<reference evidence="5 6" key="1">
    <citation type="submission" date="2022-09" db="EMBL/GenBank/DDBJ databases">
        <title>Complete genome sequence of Janibacter terrae strain COS04-44, PCL-degrading bacteria isolated from oil spilled coast.</title>
        <authorList>
            <person name="Park H."/>
            <person name="Kim J.Y."/>
            <person name="An S.H."/>
            <person name="Lee C.M."/>
            <person name="Weon H.-Y."/>
        </authorList>
    </citation>
    <scope>NUCLEOTIDE SEQUENCE [LARGE SCALE GENOMIC DNA]</scope>
    <source>
        <strain evidence="5 6">COS04-44</strain>
    </source>
</reference>
<evidence type="ECO:0000256" key="2">
    <source>
        <dbReference type="ARBA" id="ARBA00023163"/>
    </source>
</evidence>
<dbReference type="EMBL" id="CP104874">
    <property type="protein sequence ID" value="WWF04268.1"/>
    <property type="molecule type" value="Genomic_DNA"/>
</dbReference>
<protein>
    <submittedName>
        <fullName evidence="5">Zf-HC2 domain-containing protein</fullName>
    </submittedName>
</protein>
<keyword evidence="6" id="KW-1185">Reference proteome</keyword>
<dbReference type="InterPro" id="IPR027383">
    <property type="entry name" value="Znf_put"/>
</dbReference>
<keyword evidence="2" id="KW-0804">Transcription</keyword>
<keyword evidence="3" id="KW-0472">Membrane</keyword>
<dbReference type="RefSeq" id="WP_338537711.1">
    <property type="nucleotide sequence ID" value="NZ_CP104874.1"/>
</dbReference>
<keyword evidence="1" id="KW-0805">Transcription regulation</keyword>
<sequence>MTCEYASCDGAYVLGALSPTERLEFEEHLTRCDDCSRSVRELAGVPGLLAQVGPDDLLPVPPVPRTLLPGLVADVRHQQRRRTVVVAGLAASVAALTVSAAALGLAALGDGTAPDPGVAVPPVATSPVPSLPMTAVGRVPVEADLQLESVAWGTRIEVTCTYEQEAGHTLAYEPEYALVVRREGGATERVATWRGLPGRTMHLSAATATGRGDIESVEMRSEDGTTLLRLTI</sequence>
<evidence type="ECO:0000256" key="1">
    <source>
        <dbReference type="ARBA" id="ARBA00023015"/>
    </source>
</evidence>
<gene>
    <name evidence="5" type="ORF">N5P18_11260</name>
</gene>
<keyword evidence="3" id="KW-0812">Transmembrane</keyword>
<evidence type="ECO:0000313" key="6">
    <source>
        <dbReference type="Proteomes" id="UP001381003"/>
    </source>
</evidence>
<dbReference type="Proteomes" id="UP001381003">
    <property type="component" value="Chromosome"/>
</dbReference>
<evidence type="ECO:0000259" key="4">
    <source>
        <dbReference type="Pfam" id="PF13490"/>
    </source>
</evidence>
<evidence type="ECO:0000313" key="5">
    <source>
        <dbReference type="EMBL" id="WWF04268.1"/>
    </source>
</evidence>
<accession>A0ABZ2FCN0</accession>
<name>A0ABZ2FCN0_9MICO</name>
<dbReference type="InterPro" id="IPR041916">
    <property type="entry name" value="Anti_sigma_zinc_sf"/>
</dbReference>